<dbReference type="KEGG" id="ral:Rumal_3391"/>
<proteinExistence type="predicted"/>
<gene>
    <name evidence="1" type="ordered locus">Rumal_3391</name>
</gene>
<dbReference type="RefSeq" id="WP_013483399.1">
    <property type="nucleotide sequence ID" value="NC_014824.1"/>
</dbReference>
<dbReference type="HOGENOM" id="CLU_099787_0_0_9"/>
<accession>E6UJK3</accession>
<geneLocation type="plasmid" evidence="1 2">
    <name>pRUMAL01</name>
</geneLocation>
<organism evidence="1 2">
    <name type="scientific">Ruminococcus albus (strain ATCC 27210 / DSM 20455 / JCM 14654 / NCDO 2250 / 7)</name>
    <dbReference type="NCBI Taxonomy" id="697329"/>
    <lineage>
        <taxon>Bacteria</taxon>
        <taxon>Bacillati</taxon>
        <taxon>Bacillota</taxon>
        <taxon>Clostridia</taxon>
        <taxon>Eubacteriales</taxon>
        <taxon>Oscillospiraceae</taxon>
        <taxon>Ruminococcus</taxon>
    </lineage>
</organism>
<reference evidence="2" key="1">
    <citation type="journal article" date="2011" name="J. Bacteriol.">
        <title>Complete genome of the cellulolytic ruminal bacterium Ruminococcus albus 7.</title>
        <authorList>
            <person name="Suen G."/>
            <person name="Stevenson D.M."/>
            <person name="Bruce D.C."/>
            <person name="Chertkov O."/>
            <person name="Copeland A."/>
            <person name="Cheng J.F."/>
            <person name="Detter C."/>
            <person name="Detter J.C."/>
            <person name="Goodwin L.A."/>
            <person name="Han C.S."/>
            <person name="Hauser L.J."/>
            <person name="Ivanova N.N."/>
            <person name="Kyrpides N.C."/>
            <person name="Land M.L."/>
            <person name="Lapidus A."/>
            <person name="Lucas S."/>
            <person name="Ovchinnikova G."/>
            <person name="Pitluck S."/>
            <person name="Tapia R."/>
            <person name="Woyke T."/>
            <person name="Boyum J."/>
            <person name="Mead D."/>
            <person name="Weimer P.J."/>
        </authorList>
    </citation>
    <scope>NUCLEOTIDE SEQUENCE [LARGE SCALE GENOMIC DNA]</scope>
    <source>
        <strain evidence="2">ATCC 27210 / DSM 20455 / JCM 14654 / NCDO 2250 / 7</strain>
        <plasmid evidence="2">pRUMAL01</plasmid>
    </source>
</reference>
<dbReference type="eggNOG" id="ENOG5031I16">
    <property type="taxonomic scope" value="Bacteria"/>
</dbReference>
<evidence type="ECO:0000313" key="2">
    <source>
        <dbReference type="Proteomes" id="UP000006919"/>
    </source>
</evidence>
<sequence length="235" mass="26990">MTESKIILFIVEGMSDEVALAPALEQIITSNTVKFKVMRSDITCDFSSTVSNIERRIKKLGVKKFLDENAQFNENDICAVIHIVDLDGAFAPDSIVIEDNTIDKAQYHDDSIVCKDRNLFLQTKNNKELILLHLCTLKEIAIPHGIKVPYSIYYMSCNLDHVLHDKRNSTVEEKKNNSLDFSDKYDDPLLFEKFFNEGDIKINGTYEETWKYVQQGLNSLLRGSNFWICINNHKS</sequence>
<dbReference type="EMBL" id="CP002404">
    <property type="protein sequence ID" value="ADU23849.1"/>
    <property type="molecule type" value="Genomic_DNA"/>
</dbReference>
<dbReference type="Proteomes" id="UP000006919">
    <property type="component" value="Plasmid pRUMAL01"/>
</dbReference>
<dbReference type="AlphaFoldDB" id="E6UJK3"/>
<keyword evidence="1" id="KW-0614">Plasmid</keyword>
<protein>
    <submittedName>
        <fullName evidence="1">Uncharacterized protein</fullName>
    </submittedName>
</protein>
<evidence type="ECO:0000313" key="1">
    <source>
        <dbReference type="EMBL" id="ADU23849.1"/>
    </source>
</evidence>
<dbReference type="OrthoDB" id="2110614at2"/>
<name>E6UJK3_RUMA7</name>